<dbReference type="Proteomes" id="UP000730739">
    <property type="component" value="Unassembled WGS sequence"/>
</dbReference>
<evidence type="ECO:0000313" key="2">
    <source>
        <dbReference type="Proteomes" id="UP000730739"/>
    </source>
</evidence>
<keyword evidence="2" id="KW-1185">Reference proteome</keyword>
<comment type="caution">
    <text evidence="1">The sequence shown here is derived from an EMBL/GenBank/DDBJ whole genome shotgun (WGS) entry which is preliminary data.</text>
</comment>
<accession>A0ABS4QXB3</accession>
<organism evidence="1 2">
    <name type="scientific">Sinorhizobium kostiense</name>
    <dbReference type="NCBI Taxonomy" id="76747"/>
    <lineage>
        <taxon>Bacteria</taxon>
        <taxon>Pseudomonadati</taxon>
        <taxon>Pseudomonadota</taxon>
        <taxon>Alphaproteobacteria</taxon>
        <taxon>Hyphomicrobiales</taxon>
        <taxon>Rhizobiaceae</taxon>
        <taxon>Sinorhizobium/Ensifer group</taxon>
        <taxon>Sinorhizobium</taxon>
    </lineage>
</organism>
<proteinExistence type="predicted"/>
<sequence>MSGRMLIYGDLKRRERADDLCQAIAARLHAIECRPAGLERHAALVGILIALGELAQGLADFEFEGRGADDLSPMHRAAAGILLDAARLVSQSWKRGFAGDMRIPKRAFARLRQMEHPLTLSIREPEGYAFYAVYPESYIEAARRSGLGKSTSVIGIRSIGTSLSAAVSAAIGAATPATVRPTGHPFRRQIAIGAQLRQQFLRDTITDFAIVDEGPGLSGSSFGSMADWLEEHATGERHIHFFPGHKGDLGPEACGRHRDRWATSPRHVVGMDELLLETANPRHQLASWVSDLVGPLVRPIEDFSGGAWRRAFPGGCNGWPPADHRFERRKFLAHTGDGAWLVKFAGLGDIGEGKLVRARILAEAGFTPPVAGLRYGFLVQKWVPAPIVAEGFERAEFISHLGRYLAFRARCLPPPAAAGASLSKLSGMALANTEEGLGAAAVRGLKRCIADAWRYESLIVPVDTDNRLHAWEWLAAGEHRFLKTDAVDHSAGHDLVGAQDMAWDIAGAVIEFGLSPREAATLRAAIADGCNRAVSTELQAIFEIFYLAFQLGLWTSARQLAPAVEIPRLEAAASRYAMLLRQRITGSGG</sequence>
<gene>
    <name evidence="1" type="ORF">J2Z31_001179</name>
</gene>
<protein>
    <submittedName>
        <fullName evidence="1">Uncharacterized protein</fullName>
    </submittedName>
</protein>
<dbReference type="RefSeq" id="WP_234939262.1">
    <property type="nucleotide sequence ID" value="NZ_JAGILA010000001.1"/>
</dbReference>
<evidence type="ECO:0000313" key="1">
    <source>
        <dbReference type="EMBL" id="MBP2234689.1"/>
    </source>
</evidence>
<name>A0ABS4QXB3_9HYPH</name>
<reference evidence="1 2" key="1">
    <citation type="submission" date="2021-03" db="EMBL/GenBank/DDBJ databases">
        <title>Genomic Encyclopedia of Type Strains, Phase IV (KMG-IV): sequencing the most valuable type-strain genomes for metagenomic binning, comparative biology and taxonomic classification.</title>
        <authorList>
            <person name="Goeker M."/>
        </authorList>
    </citation>
    <scope>NUCLEOTIDE SEQUENCE [LARGE SCALE GENOMIC DNA]</scope>
    <source>
        <strain evidence="1 2">DSM 13372</strain>
    </source>
</reference>
<dbReference type="EMBL" id="JAGILA010000001">
    <property type="protein sequence ID" value="MBP2234689.1"/>
    <property type="molecule type" value="Genomic_DNA"/>
</dbReference>